<dbReference type="Pfam" id="PF19054">
    <property type="entry name" value="DUF5753"/>
    <property type="match status" value="1"/>
</dbReference>
<comment type="caution">
    <text evidence="2">The sequence shown here is derived from an EMBL/GenBank/DDBJ whole genome shotgun (WGS) entry which is preliminary data.</text>
</comment>
<accession>A0A919TDS1</accession>
<evidence type="ECO:0000259" key="1">
    <source>
        <dbReference type="Pfam" id="PF19054"/>
    </source>
</evidence>
<name>A0A919TDS1_9ACTN</name>
<feature type="domain" description="DUF5753" evidence="1">
    <location>
        <begin position="126"/>
        <end position="302"/>
    </location>
</feature>
<protein>
    <submittedName>
        <fullName evidence="2">Transcriptional regulator</fullName>
    </submittedName>
</protein>
<dbReference type="InterPro" id="IPR043917">
    <property type="entry name" value="DUF5753"/>
</dbReference>
<sequence>MHVHAGIAGGVDAMAWGGFMTPAFSDDRGAPTAIRMRVGVQLRRHRLARRLSREDAGWHIRASESKISRMELGRVPFKERDVADLLMLYGVEGDERHALLELVRQANAPAWWQSLSDVIPPWSLSYLGLEQAATMIRTYDLHFVPSLLQTPDYTRALLELSDGSSPAQLSRRVSLCQGRQRVLHGKNPAVLWAAVDEAALRRQLGGPGVMRGQLEALAEASRSPNIRLHIASFQADALATAGLPFAILRFAEPELPDMVYAEQPTGAVYLDRPLDIEQYALAMERACATAVPPSRAEALIRRFLNS</sequence>
<gene>
    <name evidence="2" type="ORF">Ato02nite_040240</name>
</gene>
<dbReference type="Pfam" id="PF13560">
    <property type="entry name" value="HTH_31"/>
    <property type="match status" value="1"/>
</dbReference>
<dbReference type="AlphaFoldDB" id="A0A919TDS1"/>
<dbReference type="EMBL" id="BOQN01000052">
    <property type="protein sequence ID" value="GIM92231.1"/>
    <property type="molecule type" value="Genomic_DNA"/>
</dbReference>
<evidence type="ECO:0000313" key="3">
    <source>
        <dbReference type="Proteomes" id="UP000677082"/>
    </source>
</evidence>
<organism evidence="2 3">
    <name type="scientific">Paractinoplanes toevensis</name>
    <dbReference type="NCBI Taxonomy" id="571911"/>
    <lineage>
        <taxon>Bacteria</taxon>
        <taxon>Bacillati</taxon>
        <taxon>Actinomycetota</taxon>
        <taxon>Actinomycetes</taxon>
        <taxon>Micromonosporales</taxon>
        <taxon>Micromonosporaceae</taxon>
        <taxon>Paractinoplanes</taxon>
    </lineage>
</organism>
<proteinExistence type="predicted"/>
<dbReference type="InterPro" id="IPR010982">
    <property type="entry name" value="Lambda_DNA-bd_dom_sf"/>
</dbReference>
<keyword evidence="3" id="KW-1185">Reference proteome</keyword>
<dbReference type="SUPFAM" id="SSF47413">
    <property type="entry name" value="lambda repressor-like DNA-binding domains"/>
    <property type="match status" value="1"/>
</dbReference>
<evidence type="ECO:0000313" key="2">
    <source>
        <dbReference type="EMBL" id="GIM92231.1"/>
    </source>
</evidence>
<dbReference type="Proteomes" id="UP000677082">
    <property type="component" value="Unassembled WGS sequence"/>
</dbReference>
<dbReference type="GO" id="GO:0003677">
    <property type="term" value="F:DNA binding"/>
    <property type="evidence" value="ECO:0007669"/>
    <property type="project" value="InterPro"/>
</dbReference>
<reference evidence="2 3" key="1">
    <citation type="submission" date="2021-03" db="EMBL/GenBank/DDBJ databases">
        <title>Whole genome shotgun sequence of Actinoplanes toevensis NBRC 105298.</title>
        <authorList>
            <person name="Komaki H."/>
            <person name="Tamura T."/>
        </authorList>
    </citation>
    <scope>NUCLEOTIDE SEQUENCE [LARGE SCALE GENOMIC DNA]</scope>
    <source>
        <strain evidence="2 3">NBRC 105298</strain>
    </source>
</reference>